<dbReference type="Proteomes" id="UP001497480">
    <property type="component" value="Unassembled WGS sequence"/>
</dbReference>
<sequence length="256" mass="26789">MSMSVGMSGLISLVRGRDVKGIYVPGSRDESDVFVDFSFDGVCSIKIANFDADVNVFGSDSSAGSDRFCTTSVEYVGISHADWRLGGSRQVGVGVVELGSVDGWSIGGVDRTSLGFSVSGRVVGLGFVVGVLEWCVDGPRRATGSVLGVGVLEAGQGGGSEGVVQIYFVVGGTTGRSSSNILGVRVEGYAEGEAFGVGGIQCILLLKLDPNEEIQHRWLIKDKDLMSILKHVMETVKSDASDCLDACSTACVQRDS</sequence>
<dbReference type="EMBL" id="CAXHTB010000009">
    <property type="protein sequence ID" value="CAL0312778.1"/>
    <property type="molecule type" value="Genomic_DNA"/>
</dbReference>
<evidence type="ECO:0000313" key="1">
    <source>
        <dbReference type="EMBL" id="CAL0312778.1"/>
    </source>
</evidence>
<accession>A0AAV1WTY9</accession>
<gene>
    <name evidence="1" type="ORF">LLUT_LOCUS13838</name>
</gene>
<organism evidence="1 2">
    <name type="scientific">Lupinus luteus</name>
    <name type="common">European yellow lupine</name>
    <dbReference type="NCBI Taxonomy" id="3873"/>
    <lineage>
        <taxon>Eukaryota</taxon>
        <taxon>Viridiplantae</taxon>
        <taxon>Streptophyta</taxon>
        <taxon>Embryophyta</taxon>
        <taxon>Tracheophyta</taxon>
        <taxon>Spermatophyta</taxon>
        <taxon>Magnoliopsida</taxon>
        <taxon>eudicotyledons</taxon>
        <taxon>Gunneridae</taxon>
        <taxon>Pentapetalae</taxon>
        <taxon>rosids</taxon>
        <taxon>fabids</taxon>
        <taxon>Fabales</taxon>
        <taxon>Fabaceae</taxon>
        <taxon>Papilionoideae</taxon>
        <taxon>50 kb inversion clade</taxon>
        <taxon>genistoids sensu lato</taxon>
        <taxon>core genistoids</taxon>
        <taxon>Genisteae</taxon>
        <taxon>Lupinus</taxon>
    </lineage>
</organism>
<reference evidence="1 2" key="1">
    <citation type="submission" date="2024-03" db="EMBL/GenBank/DDBJ databases">
        <authorList>
            <person name="Martinez-Hernandez J."/>
        </authorList>
    </citation>
    <scope>NUCLEOTIDE SEQUENCE [LARGE SCALE GENOMIC DNA]</scope>
</reference>
<proteinExistence type="predicted"/>
<dbReference type="AlphaFoldDB" id="A0AAV1WTY9"/>
<name>A0AAV1WTY9_LUPLU</name>
<comment type="caution">
    <text evidence="1">The sequence shown here is derived from an EMBL/GenBank/DDBJ whole genome shotgun (WGS) entry which is preliminary data.</text>
</comment>
<protein>
    <submittedName>
        <fullName evidence="1">Uncharacterized protein</fullName>
    </submittedName>
</protein>
<keyword evidence="2" id="KW-1185">Reference proteome</keyword>
<evidence type="ECO:0000313" key="2">
    <source>
        <dbReference type="Proteomes" id="UP001497480"/>
    </source>
</evidence>